<accession>A0A9P8Q0F9</accession>
<organism evidence="2 3">
    <name type="scientific">Wickerhamomyces pijperi</name>
    <name type="common">Yeast</name>
    <name type="synonym">Pichia pijperi</name>
    <dbReference type="NCBI Taxonomy" id="599730"/>
    <lineage>
        <taxon>Eukaryota</taxon>
        <taxon>Fungi</taxon>
        <taxon>Dikarya</taxon>
        <taxon>Ascomycota</taxon>
        <taxon>Saccharomycotina</taxon>
        <taxon>Saccharomycetes</taxon>
        <taxon>Phaffomycetales</taxon>
        <taxon>Wickerhamomycetaceae</taxon>
        <taxon>Wickerhamomyces</taxon>
    </lineage>
</organism>
<feature type="compositionally biased region" description="Polar residues" evidence="1">
    <location>
        <begin position="250"/>
        <end position="270"/>
    </location>
</feature>
<feature type="region of interest" description="Disordered" evidence="1">
    <location>
        <begin position="200"/>
        <end position="270"/>
    </location>
</feature>
<evidence type="ECO:0008006" key="4">
    <source>
        <dbReference type="Google" id="ProtNLM"/>
    </source>
</evidence>
<reference evidence="2" key="2">
    <citation type="submission" date="2021-01" db="EMBL/GenBank/DDBJ databases">
        <authorList>
            <person name="Schikora-Tamarit M.A."/>
        </authorList>
    </citation>
    <scope>NUCLEOTIDE SEQUENCE</scope>
    <source>
        <strain evidence="2">CBS2887</strain>
    </source>
</reference>
<evidence type="ECO:0000256" key="1">
    <source>
        <dbReference type="SAM" id="MobiDB-lite"/>
    </source>
</evidence>
<dbReference type="AlphaFoldDB" id="A0A9P8Q0F9"/>
<dbReference type="Proteomes" id="UP000774326">
    <property type="component" value="Unassembled WGS sequence"/>
</dbReference>
<sequence>MWTINAAKKKDDEIIPGTSKWIRSEALTLHDQMLTDLEQIAYDVAADFAWIDEQMKEILDSKELNPRLLLESPYKLRTVDSPVSKLRTEALSTLKSPMKSDLSSLSPLRTRSNLNEEAKLIAPDNFRLFQSPSRKRLSQTDPNEHSFIKSSTPFTNKVQPTQPTIDTANVQPPLDLISPVHAIEDPAFSSTPAAKVALTSKPELLPTESKPSPLRQQAAAAAAAHIQSPENEKQTDLTPKENQAEEMVTQPATESTITNAPPLTSEFNNG</sequence>
<evidence type="ECO:0000313" key="2">
    <source>
        <dbReference type="EMBL" id="KAH3681746.1"/>
    </source>
</evidence>
<keyword evidence="3" id="KW-1185">Reference proteome</keyword>
<proteinExistence type="predicted"/>
<comment type="caution">
    <text evidence="2">The sequence shown here is derived from an EMBL/GenBank/DDBJ whole genome shotgun (WGS) entry which is preliminary data.</text>
</comment>
<protein>
    <recommendedName>
        <fullName evidence="4">Inner centromere protein ARK-binding domain-containing protein</fullName>
    </recommendedName>
</protein>
<name>A0A9P8Q0F9_WICPI</name>
<evidence type="ECO:0000313" key="3">
    <source>
        <dbReference type="Proteomes" id="UP000774326"/>
    </source>
</evidence>
<feature type="region of interest" description="Disordered" evidence="1">
    <location>
        <begin position="133"/>
        <end position="161"/>
    </location>
</feature>
<dbReference type="EMBL" id="JAEUBG010004227">
    <property type="protein sequence ID" value="KAH3681746.1"/>
    <property type="molecule type" value="Genomic_DNA"/>
</dbReference>
<dbReference type="OrthoDB" id="6123at2759"/>
<feature type="compositionally biased region" description="Polar residues" evidence="1">
    <location>
        <begin position="148"/>
        <end position="161"/>
    </location>
</feature>
<gene>
    <name evidence="2" type="ORF">WICPIJ_007286</name>
</gene>
<feature type="compositionally biased region" description="Basic and acidic residues" evidence="1">
    <location>
        <begin position="230"/>
        <end position="243"/>
    </location>
</feature>
<reference evidence="2" key="1">
    <citation type="journal article" date="2021" name="Open Biol.">
        <title>Shared evolutionary footprints suggest mitochondrial oxidative damage underlies multiple complex I losses in fungi.</title>
        <authorList>
            <person name="Schikora-Tamarit M.A."/>
            <person name="Marcet-Houben M."/>
            <person name="Nosek J."/>
            <person name="Gabaldon T."/>
        </authorList>
    </citation>
    <scope>NUCLEOTIDE SEQUENCE</scope>
    <source>
        <strain evidence="2">CBS2887</strain>
    </source>
</reference>
<feature type="non-terminal residue" evidence="2">
    <location>
        <position position="270"/>
    </location>
</feature>